<dbReference type="Proteomes" id="UP001174997">
    <property type="component" value="Unassembled WGS sequence"/>
</dbReference>
<name>A0AA40DF08_9PEZI</name>
<dbReference type="AlphaFoldDB" id="A0AA40DF08"/>
<organism evidence="2 3">
    <name type="scientific">Cercophora samala</name>
    <dbReference type="NCBI Taxonomy" id="330535"/>
    <lineage>
        <taxon>Eukaryota</taxon>
        <taxon>Fungi</taxon>
        <taxon>Dikarya</taxon>
        <taxon>Ascomycota</taxon>
        <taxon>Pezizomycotina</taxon>
        <taxon>Sordariomycetes</taxon>
        <taxon>Sordariomycetidae</taxon>
        <taxon>Sordariales</taxon>
        <taxon>Lasiosphaeriaceae</taxon>
        <taxon>Cercophora</taxon>
    </lineage>
</organism>
<evidence type="ECO:0000313" key="3">
    <source>
        <dbReference type="Proteomes" id="UP001174997"/>
    </source>
</evidence>
<keyword evidence="3" id="KW-1185">Reference proteome</keyword>
<proteinExistence type="predicted"/>
<evidence type="ECO:0000256" key="1">
    <source>
        <dbReference type="SAM" id="SignalP"/>
    </source>
</evidence>
<sequence length="104" mass="10823">MRSLTTLLLLLLPATTLASPTPSLEVGINSCKYDCFCHTDQSSLCCADVGGTTDESGRCTKMSLGIAQSFVQCCEATYSCRQGMGCPELEGGGGDGGMGEVDLR</sequence>
<feature type="signal peptide" evidence="1">
    <location>
        <begin position="1"/>
        <end position="18"/>
    </location>
</feature>
<accession>A0AA40DF08</accession>
<reference evidence="2" key="1">
    <citation type="submission" date="2023-06" db="EMBL/GenBank/DDBJ databases">
        <title>Genome-scale phylogeny and comparative genomics of the fungal order Sordariales.</title>
        <authorList>
            <consortium name="Lawrence Berkeley National Laboratory"/>
            <person name="Hensen N."/>
            <person name="Bonometti L."/>
            <person name="Westerberg I."/>
            <person name="Brannstrom I.O."/>
            <person name="Guillou S."/>
            <person name="Cros-Aarteil S."/>
            <person name="Calhoun S."/>
            <person name="Haridas S."/>
            <person name="Kuo A."/>
            <person name="Mondo S."/>
            <person name="Pangilinan J."/>
            <person name="Riley R."/>
            <person name="Labutti K."/>
            <person name="Andreopoulos B."/>
            <person name="Lipzen A."/>
            <person name="Chen C."/>
            <person name="Yanf M."/>
            <person name="Daum C."/>
            <person name="Ng V."/>
            <person name="Clum A."/>
            <person name="Steindorff A."/>
            <person name="Ohm R."/>
            <person name="Martin F."/>
            <person name="Silar P."/>
            <person name="Natvig D."/>
            <person name="Lalanne C."/>
            <person name="Gautier V."/>
            <person name="Ament-Velasquez S.L."/>
            <person name="Kruys A."/>
            <person name="Hutchinson M.I."/>
            <person name="Powell A.J."/>
            <person name="Barry K."/>
            <person name="Miller A.N."/>
            <person name="Grigoriev I.V."/>
            <person name="Debuchy R."/>
            <person name="Gladieux P."/>
            <person name="Thoren M.H."/>
            <person name="Johannesson H."/>
        </authorList>
    </citation>
    <scope>NUCLEOTIDE SEQUENCE</scope>
    <source>
        <strain evidence="2">CBS 307.81</strain>
    </source>
</reference>
<dbReference type="EMBL" id="JAULSY010000018">
    <property type="protein sequence ID" value="KAK0671843.1"/>
    <property type="molecule type" value="Genomic_DNA"/>
</dbReference>
<comment type="caution">
    <text evidence="2">The sequence shown here is derived from an EMBL/GenBank/DDBJ whole genome shotgun (WGS) entry which is preliminary data.</text>
</comment>
<keyword evidence="1" id="KW-0732">Signal</keyword>
<gene>
    <name evidence="2" type="ORF">QBC41DRAFT_300283</name>
</gene>
<feature type="chain" id="PRO_5041306611" evidence="1">
    <location>
        <begin position="19"/>
        <end position="104"/>
    </location>
</feature>
<protein>
    <submittedName>
        <fullName evidence="2">Uncharacterized protein</fullName>
    </submittedName>
</protein>
<evidence type="ECO:0000313" key="2">
    <source>
        <dbReference type="EMBL" id="KAK0671843.1"/>
    </source>
</evidence>